<feature type="non-terminal residue" evidence="1">
    <location>
        <position position="64"/>
    </location>
</feature>
<name>X0XHU6_9ZZZZ</name>
<comment type="caution">
    <text evidence="1">The sequence shown here is derived from an EMBL/GenBank/DDBJ whole genome shotgun (WGS) entry which is preliminary data.</text>
</comment>
<proteinExistence type="predicted"/>
<sequence length="64" mass="7511">MSNSSGEALDYFLESVNMQNIFDHKFGADTHRKSEYGKDTKTEFLKKFLNENKFDKVILIDDME</sequence>
<gene>
    <name evidence="1" type="ORF">S01H1_85804</name>
</gene>
<evidence type="ECO:0000313" key="1">
    <source>
        <dbReference type="EMBL" id="GAG42754.1"/>
    </source>
</evidence>
<organism evidence="1">
    <name type="scientific">marine sediment metagenome</name>
    <dbReference type="NCBI Taxonomy" id="412755"/>
    <lineage>
        <taxon>unclassified sequences</taxon>
        <taxon>metagenomes</taxon>
        <taxon>ecological metagenomes</taxon>
    </lineage>
</organism>
<dbReference type="AlphaFoldDB" id="X0XHU6"/>
<dbReference type="EMBL" id="BARS01059090">
    <property type="protein sequence ID" value="GAG42754.1"/>
    <property type="molecule type" value="Genomic_DNA"/>
</dbReference>
<reference evidence="1" key="1">
    <citation type="journal article" date="2014" name="Front. Microbiol.">
        <title>High frequency of phylogenetically diverse reductive dehalogenase-homologous genes in deep subseafloor sedimentary metagenomes.</title>
        <authorList>
            <person name="Kawai M."/>
            <person name="Futagami T."/>
            <person name="Toyoda A."/>
            <person name="Takaki Y."/>
            <person name="Nishi S."/>
            <person name="Hori S."/>
            <person name="Arai W."/>
            <person name="Tsubouchi T."/>
            <person name="Morono Y."/>
            <person name="Uchiyama I."/>
            <person name="Ito T."/>
            <person name="Fujiyama A."/>
            <person name="Inagaki F."/>
            <person name="Takami H."/>
        </authorList>
    </citation>
    <scope>NUCLEOTIDE SEQUENCE</scope>
    <source>
        <strain evidence="1">Expedition CK06-06</strain>
    </source>
</reference>
<accession>X0XHU6</accession>
<protein>
    <submittedName>
        <fullName evidence="1">Uncharacterized protein</fullName>
    </submittedName>
</protein>